<dbReference type="SUPFAM" id="SSF50249">
    <property type="entry name" value="Nucleic acid-binding proteins"/>
    <property type="match status" value="3"/>
</dbReference>
<dbReference type="Proteomes" id="UP001295684">
    <property type="component" value="Unassembled WGS sequence"/>
</dbReference>
<evidence type="ECO:0000256" key="8">
    <source>
        <dbReference type="ARBA" id="ARBA00023242"/>
    </source>
</evidence>
<dbReference type="CDD" id="cd04475">
    <property type="entry name" value="RPA1_DBD_B"/>
    <property type="match status" value="1"/>
</dbReference>
<organism evidence="14 15">
    <name type="scientific">Euplotes crassus</name>
    <dbReference type="NCBI Taxonomy" id="5936"/>
    <lineage>
        <taxon>Eukaryota</taxon>
        <taxon>Sar</taxon>
        <taxon>Alveolata</taxon>
        <taxon>Ciliophora</taxon>
        <taxon>Intramacronucleata</taxon>
        <taxon>Spirotrichea</taxon>
        <taxon>Hypotrichia</taxon>
        <taxon>Euplotida</taxon>
        <taxon>Euplotidae</taxon>
        <taxon>Moneuplotes</taxon>
    </lineage>
</organism>
<keyword evidence="5 9" id="KW-0863">Zinc-finger</keyword>
<evidence type="ECO:0000256" key="6">
    <source>
        <dbReference type="ARBA" id="ARBA00022833"/>
    </source>
</evidence>
<evidence type="ECO:0000256" key="7">
    <source>
        <dbReference type="ARBA" id="ARBA00023125"/>
    </source>
</evidence>
<keyword evidence="6 9" id="KW-0862">Zinc</keyword>
<dbReference type="Pfam" id="PF04057">
    <property type="entry name" value="Rep-A_N"/>
    <property type="match status" value="1"/>
</dbReference>
<evidence type="ECO:0000256" key="2">
    <source>
        <dbReference type="ARBA" id="ARBA00005690"/>
    </source>
</evidence>
<dbReference type="PANTHER" id="PTHR47165:SF4">
    <property type="entry name" value="OS03G0429900 PROTEIN"/>
    <property type="match status" value="1"/>
</dbReference>
<dbReference type="CDD" id="cd04474">
    <property type="entry name" value="RPA1_DBD_A"/>
    <property type="match status" value="1"/>
</dbReference>
<sequence length="720" mass="83399">MLIESDQNNVLQEKSLNEDKPQKVTEEDLVKKLTINGIQKIVRDHEEKLETSSEGIVCQVIQIKSFEAGENKNMRTRLHISDGSSYLIAFVKRNISEQMPIFNEFSIIQLQGHVMSKLKERFVVVLTAPPKVLYEKCHLRIGAPMQYELRRKRSLLDNDFIPIIPYQAIKSHMDHLKTNGELITPAETCVMNKENISSVSSSEVSLKHSNDEYYTPIKCLTTFTYDWKIKARILKKSDIRRWRKPQSAGQLMNIELIDAEGTQILATFFNDAVDQFDHMLLENHVYVFTCGTVKIANKRFTSIKNDFSLIFDISSQIQRVEEDEKIGKQGFHFFNIRQIEQMREITTIDFIGVVHYVGPITLINLKNGTQKERRNILMADDTGLTLNLCFWGEHANMSDYPDHPVLALKSVRVSDYSGRSLNSAEGCTVLINPDMEKAQKLRKWYDSLESKDNLKCISFDASKIGKENARNNERLLGEIPQYLYLQFLRDDEKPVFIMANAIIHYIKNDDRSIYHACPEELCRRKVTWKEDLQRWRCEKCNQEYEKAIPTFVLTVKLCDFSGGLYVHFYRDLGRAIMDIDPEELLRLKQDGFVKEYNEVFQRNSFKHIKVLMKVRMYKCENGDSKINYHASRVLDHSFASENQNLLSKLELYKDRPDILGEEEKCEVTPAPDVSNPDQEVEPKDDPQVLKSQISSSCEDPAGGIPIYDFAVDYESFKNHD</sequence>
<keyword evidence="15" id="KW-1185">Reference proteome</keyword>
<evidence type="ECO:0000256" key="4">
    <source>
        <dbReference type="ARBA" id="ARBA00022723"/>
    </source>
</evidence>
<reference evidence="14" key="1">
    <citation type="submission" date="2023-07" db="EMBL/GenBank/DDBJ databases">
        <authorList>
            <consortium name="AG Swart"/>
            <person name="Singh M."/>
            <person name="Singh A."/>
            <person name="Seah K."/>
            <person name="Emmerich C."/>
        </authorList>
    </citation>
    <scope>NUCLEOTIDE SEQUENCE</scope>
    <source>
        <strain evidence="14">DP1</strain>
    </source>
</reference>
<evidence type="ECO:0000256" key="3">
    <source>
        <dbReference type="ARBA" id="ARBA00022705"/>
    </source>
</evidence>
<dbReference type="InterPro" id="IPR007199">
    <property type="entry name" value="Rep_factor-A_N"/>
</dbReference>
<dbReference type="Gene3D" id="2.40.50.140">
    <property type="entry name" value="Nucleic acid-binding proteins"/>
    <property type="match status" value="4"/>
</dbReference>
<dbReference type="NCBIfam" id="TIGR00617">
    <property type="entry name" value="rpa1"/>
    <property type="match status" value="1"/>
</dbReference>
<dbReference type="FunFam" id="2.40.50.140:FF:000041">
    <property type="entry name" value="Replication protein A subunit"/>
    <property type="match status" value="1"/>
</dbReference>
<dbReference type="GO" id="GO:0006310">
    <property type="term" value="P:DNA recombination"/>
    <property type="evidence" value="ECO:0007669"/>
    <property type="project" value="InterPro"/>
</dbReference>
<dbReference type="InterPro" id="IPR012340">
    <property type="entry name" value="NA-bd_OB-fold"/>
</dbReference>
<evidence type="ECO:0000259" key="12">
    <source>
        <dbReference type="Pfam" id="PF08646"/>
    </source>
</evidence>
<dbReference type="GO" id="GO:0003677">
    <property type="term" value="F:DNA binding"/>
    <property type="evidence" value="ECO:0007669"/>
    <property type="project" value="UniProtKB-KW"/>
</dbReference>
<feature type="domain" description="Replication protein A OB" evidence="13">
    <location>
        <begin position="336"/>
        <end position="431"/>
    </location>
</feature>
<dbReference type="Pfam" id="PF16900">
    <property type="entry name" value="REPA_OB_2"/>
    <property type="match status" value="1"/>
</dbReference>
<evidence type="ECO:0000256" key="1">
    <source>
        <dbReference type="ARBA" id="ARBA00004123"/>
    </source>
</evidence>
<comment type="similarity">
    <text evidence="2 9">Belongs to the replication factor A protein 1 family.</text>
</comment>
<comment type="caution">
    <text evidence="14">The sequence shown here is derived from an EMBL/GenBank/DDBJ whole genome shotgun (WGS) entry which is preliminary data.</text>
</comment>
<dbReference type="CDD" id="cd04476">
    <property type="entry name" value="RPA1_DBD_C"/>
    <property type="match status" value="1"/>
</dbReference>
<dbReference type="InterPro" id="IPR031657">
    <property type="entry name" value="REPA_OB_2"/>
</dbReference>
<dbReference type="InterPro" id="IPR004591">
    <property type="entry name" value="Rfa1"/>
</dbReference>
<feature type="region of interest" description="Disordered" evidence="10">
    <location>
        <begin position="665"/>
        <end position="703"/>
    </location>
</feature>
<dbReference type="AlphaFoldDB" id="A0AAD1U4S0"/>
<dbReference type="PANTHER" id="PTHR47165">
    <property type="entry name" value="OS03G0429900 PROTEIN"/>
    <property type="match status" value="1"/>
</dbReference>
<evidence type="ECO:0000256" key="10">
    <source>
        <dbReference type="SAM" id="MobiDB-lite"/>
    </source>
</evidence>
<keyword evidence="7 9" id="KW-0238">DNA-binding</keyword>
<evidence type="ECO:0000259" key="11">
    <source>
        <dbReference type="Pfam" id="PF04057"/>
    </source>
</evidence>
<keyword evidence="3 9" id="KW-0235">DNA replication</keyword>
<dbReference type="EMBL" id="CAMPGE010000277">
    <property type="protein sequence ID" value="CAI2359014.1"/>
    <property type="molecule type" value="Genomic_DNA"/>
</dbReference>
<dbReference type="GO" id="GO:0006260">
    <property type="term" value="P:DNA replication"/>
    <property type="evidence" value="ECO:0007669"/>
    <property type="project" value="UniProtKB-KW"/>
</dbReference>
<feature type="domain" description="Replication factor-A protein 1 N-terminal" evidence="11">
    <location>
        <begin position="33"/>
        <end position="126"/>
    </location>
</feature>
<dbReference type="InterPro" id="IPR047192">
    <property type="entry name" value="Euk_RPA1_DBD_C"/>
</dbReference>
<dbReference type="GO" id="GO:0005634">
    <property type="term" value="C:nucleus"/>
    <property type="evidence" value="ECO:0007669"/>
    <property type="project" value="UniProtKB-SubCell"/>
</dbReference>
<dbReference type="GO" id="GO:0006281">
    <property type="term" value="P:DNA repair"/>
    <property type="evidence" value="ECO:0007669"/>
    <property type="project" value="InterPro"/>
</dbReference>
<dbReference type="Pfam" id="PF08646">
    <property type="entry name" value="Rep_fac-A_C"/>
    <property type="match status" value="1"/>
</dbReference>
<dbReference type="FunFam" id="2.40.50.140:FF:000064">
    <property type="entry name" value="Replication protein A subunit"/>
    <property type="match status" value="1"/>
</dbReference>
<proteinExistence type="inferred from homology"/>
<keyword evidence="8 9" id="KW-0539">Nucleus</keyword>
<feature type="domain" description="Replication factor A C-terminal" evidence="12">
    <location>
        <begin position="496"/>
        <end position="645"/>
    </location>
</feature>
<dbReference type="InterPro" id="IPR013955">
    <property type="entry name" value="Rep_factor-A_C"/>
</dbReference>
<evidence type="ECO:0000313" key="14">
    <source>
        <dbReference type="EMBL" id="CAI2359014.1"/>
    </source>
</evidence>
<protein>
    <recommendedName>
        <fullName evidence="9">Replication protein A subunit</fullName>
    </recommendedName>
</protein>
<evidence type="ECO:0000259" key="13">
    <source>
        <dbReference type="Pfam" id="PF16900"/>
    </source>
</evidence>
<evidence type="ECO:0000256" key="9">
    <source>
        <dbReference type="RuleBase" id="RU364130"/>
    </source>
</evidence>
<evidence type="ECO:0000313" key="15">
    <source>
        <dbReference type="Proteomes" id="UP001295684"/>
    </source>
</evidence>
<name>A0AAD1U4S0_EUPCR</name>
<evidence type="ECO:0000256" key="5">
    <source>
        <dbReference type="ARBA" id="ARBA00022771"/>
    </source>
</evidence>
<gene>
    <name evidence="14" type="ORF">ECRASSUSDP1_LOCUS299</name>
</gene>
<accession>A0AAD1U4S0</accession>
<comment type="subcellular location">
    <subcellularLocation>
        <location evidence="1 9">Nucleus</location>
    </subcellularLocation>
</comment>
<keyword evidence="4 9" id="KW-0479">Metal-binding</keyword>
<dbReference type="GO" id="GO:0008270">
    <property type="term" value="F:zinc ion binding"/>
    <property type="evidence" value="ECO:0007669"/>
    <property type="project" value="UniProtKB-KW"/>
</dbReference>